<dbReference type="SUPFAM" id="SSF50249">
    <property type="entry name" value="Nucleic acid-binding proteins"/>
    <property type="match status" value="1"/>
</dbReference>
<comment type="caution">
    <text evidence="1">The sequence shown here is derived from an EMBL/GenBank/DDBJ whole genome shotgun (WGS) entry which is preliminary data.</text>
</comment>
<dbReference type="Proteomes" id="UP000541444">
    <property type="component" value="Unassembled WGS sequence"/>
</dbReference>
<dbReference type="EMBL" id="JACGCM010002331">
    <property type="protein sequence ID" value="KAF6141192.1"/>
    <property type="molecule type" value="Genomic_DNA"/>
</dbReference>
<dbReference type="Gene3D" id="2.40.50.140">
    <property type="entry name" value="Nucleic acid-binding proteins"/>
    <property type="match status" value="1"/>
</dbReference>
<proteinExistence type="predicted"/>
<reference evidence="1 2" key="1">
    <citation type="journal article" date="2020" name="IScience">
        <title>Genome Sequencing of the Endangered Kingdonia uniflora (Circaeasteraceae, Ranunculales) Reveals Potential Mechanisms of Evolutionary Specialization.</title>
        <authorList>
            <person name="Sun Y."/>
            <person name="Deng T."/>
            <person name="Zhang A."/>
            <person name="Moore M.J."/>
            <person name="Landis J.B."/>
            <person name="Lin N."/>
            <person name="Zhang H."/>
            <person name="Zhang X."/>
            <person name="Huang J."/>
            <person name="Zhang X."/>
            <person name="Sun H."/>
            <person name="Wang H."/>
        </authorList>
    </citation>
    <scope>NUCLEOTIDE SEQUENCE [LARGE SCALE GENOMIC DNA]</scope>
    <source>
        <strain evidence="1">TB1705</strain>
        <tissue evidence="1">Leaf</tissue>
    </source>
</reference>
<name>A0A7J7LF50_9MAGN</name>
<accession>A0A7J7LF50</accession>
<dbReference type="AlphaFoldDB" id="A0A7J7LF50"/>
<keyword evidence="2" id="KW-1185">Reference proteome</keyword>
<gene>
    <name evidence="1" type="ORF">GIB67_018282</name>
</gene>
<dbReference type="InterPro" id="IPR012340">
    <property type="entry name" value="NA-bd_OB-fold"/>
</dbReference>
<evidence type="ECO:0000313" key="2">
    <source>
        <dbReference type="Proteomes" id="UP000541444"/>
    </source>
</evidence>
<organism evidence="1 2">
    <name type="scientific">Kingdonia uniflora</name>
    <dbReference type="NCBI Taxonomy" id="39325"/>
    <lineage>
        <taxon>Eukaryota</taxon>
        <taxon>Viridiplantae</taxon>
        <taxon>Streptophyta</taxon>
        <taxon>Embryophyta</taxon>
        <taxon>Tracheophyta</taxon>
        <taxon>Spermatophyta</taxon>
        <taxon>Magnoliopsida</taxon>
        <taxon>Ranunculales</taxon>
        <taxon>Circaeasteraceae</taxon>
        <taxon>Kingdonia</taxon>
    </lineage>
</organism>
<sequence length="256" mass="29029">MVSKRNGDTSQNGSTIKFTIWDEMLDKIPIDLSHLPLTPVISIVTSTIVDMFKGVCYLKPTCATKMYYNLEIQEVEILLKSETILKDASIQLTGNATKGTENLSDMMFENRKELIDIFTIMEEPQTRGSSQITDGTIYHVANVLRKLFVPTMNTVAIPVKLKQRTRSQGTATITIFERESKTLISQSVQELIDLDHELEPADPDFYKIGYVRSVRAYGDDFKEGPDGFGVYASKDIEPLRRARVIPCKRLHPYITR</sequence>
<protein>
    <submittedName>
        <fullName evidence="1">Uncharacterized protein</fullName>
    </submittedName>
</protein>
<evidence type="ECO:0000313" key="1">
    <source>
        <dbReference type="EMBL" id="KAF6141192.1"/>
    </source>
</evidence>